<dbReference type="PATRIC" id="fig|1203554.3.peg.2036"/>
<dbReference type="GO" id="GO:0016491">
    <property type="term" value="F:oxidoreductase activity"/>
    <property type="evidence" value="ECO:0007669"/>
    <property type="project" value="UniProtKB-KW"/>
</dbReference>
<comment type="similarity">
    <text evidence="5">Belongs to the FAD-dependent oxidoreductase 2 family. FRD/SDH subfamily.</text>
</comment>
<dbReference type="Gene3D" id="3.90.700.10">
    <property type="entry name" value="Succinate dehydrogenase/fumarate reductase flavoprotein, catalytic domain"/>
    <property type="match status" value="1"/>
</dbReference>
<proteinExistence type="inferred from homology"/>
<gene>
    <name evidence="7" type="ORF">HMPREF1476_01954</name>
</gene>
<dbReference type="Pfam" id="PF00890">
    <property type="entry name" value="FAD_binding_2"/>
    <property type="match status" value="1"/>
</dbReference>
<dbReference type="SUPFAM" id="SSF56425">
    <property type="entry name" value="Succinate dehydrogenase/fumarate reductase flavoprotein, catalytic domain"/>
    <property type="match status" value="1"/>
</dbReference>
<evidence type="ECO:0000259" key="6">
    <source>
        <dbReference type="Pfam" id="PF00890"/>
    </source>
</evidence>
<dbReference type="RefSeq" id="WP_016475042.1">
    <property type="nucleotide sequence ID" value="NZ_KE150480.1"/>
</dbReference>
<feature type="signal peptide" evidence="5">
    <location>
        <begin position="1"/>
        <end position="30"/>
    </location>
</feature>
<dbReference type="InterPro" id="IPR027477">
    <property type="entry name" value="Succ_DH/fumarate_Rdtase_cat_sf"/>
</dbReference>
<dbReference type="PRINTS" id="PR00368">
    <property type="entry name" value="FADPNR"/>
</dbReference>
<comment type="cofactor">
    <cofactor evidence="1">
        <name>FAD</name>
        <dbReference type="ChEBI" id="CHEBI:57692"/>
    </cofactor>
</comment>
<evidence type="ECO:0000313" key="7">
    <source>
        <dbReference type="EMBL" id="EPD98009.1"/>
    </source>
</evidence>
<evidence type="ECO:0000256" key="5">
    <source>
        <dbReference type="RuleBase" id="RU366062"/>
    </source>
</evidence>
<keyword evidence="8" id="KW-1185">Reference proteome</keyword>
<evidence type="ECO:0000256" key="3">
    <source>
        <dbReference type="ARBA" id="ARBA00022827"/>
    </source>
</evidence>
<evidence type="ECO:0000256" key="2">
    <source>
        <dbReference type="ARBA" id="ARBA00022630"/>
    </source>
</evidence>
<evidence type="ECO:0000256" key="4">
    <source>
        <dbReference type="ARBA" id="ARBA00023002"/>
    </source>
</evidence>
<dbReference type="PANTHER" id="PTHR43400:SF7">
    <property type="entry name" value="FAD-DEPENDENT OXIDOREDUCTASE 2 FAD BINDING DOMAIN-CONTAINING PROTEIN"/>
    <property type="match status" value="1"/>
</dbReference>
<comment type="caution">
    <text evidence="7">The sequence shown here is derived from an EMBL/GenBank/DDBJ whole genome shotgun (WGS) entry which is preliminary data.</text>
</comment>
<dbReference type="PRINTS" id="PR00411">
    <property type="entry name" value="PNDRDTASEI"/>
</dbReference>
<dbReference type="SUPFAM" id="SSF51905">
    <property type="entry name" value="FAD/NAD(P)-binding domain"/>
    <property type="match status" value="1"/>
</dbReference>
<organism evidence="7 8">
    <name type="scientific">Sutterella wadsworthensis HGA0223</name>
    <dbReference type="NCBI Taxonomy" id="1203554"/>
    <lineage>
        <taxon>Bacteria</taxon>
        <taxon>Pseudomonadati</taxon>
        <taxon>Pseudomonadota</taxon>
        <taxon>Betaproteobacteria</taxon>
        <taxon>Burkholderiales</taxon>
        <taxon>Sutterellaceae</taxon>
        <taxon>Sutterella</taxon>
    </lineage>
</organism>
<dbReference type="EMBL" id="ATCF01000028">
    <property type="protein sequence ID" value="EPD98009.1"/>
    <property type="molecule type" value="Genomic_DNA"/>
</dbReference>
<keyword evidence="4 5" id="KW-0560">Oxidoreductase</keyword>
<dbReference type="HOGENOM" id="CLU_011398_4_5_4"/>
<dbReference type="PROSITE" id="PS51318">
    <property type="entry name" value="TAT"/>
    <property type="match status" value="1"/>
</dbReference>
<accession>S3CBJ8</accession>
<dbReference type="InterPro" id="IPR006311">
    <property type="entry name" value="TAT_signal"/>
</dbReference>
<keyword evidence="2 5" id="KW-0285">Flavoprotein</keyword>
<dbReference type="AlphaFoldDB" id="S3CBJ8"/>
<keyword evidence="3 5" id="KW-0274">FAD</keyword>
<dbReference type="InterPro" id="IPR010960">
    <property type="entry name" value="Flavocytochrome_c"/>
</dbReference>
<dbReference type="InterPro" id="IPR050315">
    <property type="entry name" value="FAD-oxidoreductase_2"/>
</dbReference>
<feature type="chain" id="PRO_5022272816" evidence="5">
    <location>
        <begin position="31"/>
        <end position="507"/>
    </location>
</feature>
<reference evidence="7 8" key="1">
    <citation type="submission" date="2013-04" db="EMBL/GenBank/DDBJ databases">
        <title>The Genome Sequence of Sutterella wadsworthensis HGA0223.</title>
        <authorList>
            <consortium name="The Broad Institute Genomics Platform"/>
            <person name="Earl A."/>
            <person name="Ward D."/>
            <person name="Feldgarden M."/>
            <person name="Gevers D."/>
            <person name="Schmidt T.M."/>
            <person name="Dover J."/>
            <person name="Dai D."/>
            <person name="Walker B."/>
            <person name="Young S."/>
            <person name="Zeng Q."/>
            <person name="Gargeya S."/>
            <person name="Fitzgerald M."/>
            <person name="Haas B."/>
            <person name="Abouelleil A."/>
            <person name="Allen A.W."/>
            <person name="Alvarado L."/>
            <person name="Arachchi H.M."/>
            <person name="Berlin A.M."/>
            <person name="Chapman S.B."/>
            <person name="Gainer-Dewar J."/>
            <person name="Goldberg J."/>
            <person name="Griggs A."/>
            <person name="Gujja S."/>
            <person name="Hansen M."/>
            <person name="Howarth C."/>
            <person name="Imamovic A."/>
            <person name="Ireland A."/>
            <person name="Larimer J."/>
            <person name="McCowan C."/>
            <person name="Murphy C."/>
            <person name="Pearson M."/>
            <person name="Poon T.W."/>
            <person name="Priest M."/>
            <person name="Roberts A."/>
            <person name="Saif S."/>
            <person name="Shea T."/>
            <person name="Sisk P."/>
            <person name="Sykes S."/>
            <person name="Wortman J."/>
            <person name="Nusbaum C."/>
            <person name="Birren B."/>
        </authorList>
    </citation>
    <scope>NUCLEOTIDE SEQUENCE [LARGE SCALE GENOMIC DNA]</scope>
    <source>
        <strain evidence="7 8">HGA0223</strain>
    </source>
</reference>
<dbReference type="InterPro" id="IPR036188">
    <property type="entry name" value="FAD/NAD-bd_sf"/>
</dbReference>
<dbReference type="GO" id="GO:0010181">
    <property type="term" value="F:FMN binding"/>
    <property type="evidence" value="ECO:0007669"/>
    <property type="project" value="InterPro"/>
</dbReference>
<keyword evidence="5" id="KW-0732">Signal</keyword>
<evidence type="ECO:0000256" key="1">
    <source>
        <dbReference type="ARBA" id="ARBA00001974"/>
    </source>
</evidence>
<name>S3CBJ8_9BURK</name>
<dbReference type="PANTHER" id="PTHR43400">
    <property type="entry name" value="FUMARATE REDUCTASE"/>
    <property type="match status" value="1"/>
</dbReference>
<dbReference type="Gene3D" id="3.50.50.60">
    <property type="entry name" value="FAD/NAD(P)-binding domain"/>
    <property type="match status" value="1"/>
</dbReference>
<sequence>MTQASRRALFKNAANLLIGAGLGTVTCAQAEQPEQKSWDETYDIVVIGSGFAGLAAAIEARQAGASVIVLEKMRTPGGNSIINGGILAAPGCPQQKAHGIQDSPELLAQDMLKAGLYLNDPAKVKFIADRALENYNWCVNELGVEFHPTAIGQEGGHSVPRYVRTMNGSGSAYVQKELEKLKSLGVEVRLRSYVEHIVRDPKTQVVEGVQIRQGYRFPKAESGKPVSIRAKKAVILCYGGFGADVAYRTMYDPRLKAEFQTTNQPGATGELWRETAAIGCVQIQQDWVQCGPWCNPKEKGMGLSVVFNQSGGAEFGVWVDSTGRRFVNELANRKVRADAIFALHDRGLKAYAICDQNGVDHVTDLQAKCVPYLMGIGAVEKFDTIDALAAAYAMDPDTLKATIAQVNDAVASGKDPLFGRYMNKEFKSMNRGPWYICECTPKVHHTMGGLLTTPEGRVLDIRTSKPIEGLWAAGEATGGVHGAVRLGSCATLDCLVMGRTVGKAAAS</sequence>
<evidence type="ECO:0000313" key="8">
    <source>
        <dbReference type="Proteomes" id="UP000014400"/>
    </source>
</evidence>
<protein>
    <submittedName>
        <fullName evidence="7">Flavocytochrome c</fullName>
    </submittedName>
</protein>
<dbReference type="InterPro" id="IPR003953">
    <property type="entry name" value="FAD-dep_OxRdtase_2_FAD-bd"/>
</dbReference>
<feature type="domain" description="FAD-dependent oxidoreductase 2 FAD-binding" evidence="6">
    <location>
        <begin position="43"/>
        <end position="489"/>
    </location>
</feature>
<dbReference type="Proteomes" id="UP000014400">
    <property type="component" value="Unassembled WGS sequence"/>
</dbReference>
<dbReference type="STRING" id="1203554.HMPREF1476_01954"/>
<dbReference type="eggNOG" id="COG1053">
    <property type="taxonomic scope" value="Bacteria"/>
</dbReference>
<dbReference type="NCBIfam" id="TIGR01813">
    <property type="entry name" value="flavo_cyto_c"/>
    <property type="match status" value="1"/>
</dbReference>